<protein>
    <recommendedName>
        <fullName evidence="3">Xylanolytic transcriptional activator regulatory domain-containing protein</fullName>
    </recommendedName>
</protein>
<dbReference type="GO" id="GO:0005634">
    <property type="term" value="C:nucleus"/>
    <property type="evidence" value="ECO:0007669"/>
    <property type="project" value="TreeGrafter"/>
</dbReference>
<sequence>MLYHPYFPLIACENLETARLPWMSKNEPHLFAAILTISSRENDQIHNVCYNHLQKLISMIIAGIKVTIEAVEALILLSQWVPQRPHVSYSVESSEEDQTAWMYTGMAIRLAYHIGLDRAVLMDEKCGDLSFIKRQQLVWAACYTCDRQVSVRLGKRYWACGPVPIPELNSSELPAFQNYVAKEDDRSSIFEANLEIAQIISKIQDILFPSHDRRWKTMTDDIYANYFQEFQFSIQAWSNKFHTNFTGSPRVKISLLLTHNYLRLYLHAFTLQATKFHTHNFQKEISPRITSHTSTQFNSFAFGPRSVHEALNTAKSLLSTFNQLIDPAELGYMPNNLYFFVLYAAVFLYKLVVTATLVQEERLDVRLIVKTTIDRFQKADTSPNHVAGKYYRLLEMLWHQELEQNTDMYVQSQTVKLVSHTSDSSSGSATTPNSDPGENSNFKMQQLSLETFETECNSTTGSSYIYNHSTPTSSSWADLEDIWNYTSLSGCRGDDTSVDNISDTLNKAPPRVAEILSTWNFKSNLFSG</sequence>
<dbReference type="Pfam" id="PF04082">
    <property type="entry name" value="Fungal_trans"/>
    <property type="match status" value="1"/>
</dbReference>
<dbReference type="CDD" id="cd12148">
    <property type="entry name" value="fungal_TF_MHR"/>
    <property type="match status" value="1"/>
</dbReference>
<dbReference type="OrthoDB" id="5818554at2759"/>
<dbReference type="Proteomes" id="UP000053110">
    <property type="component" value="Unassembled WGS sequence"/>
</dbReference>
<dbReference type="GO" id="GO:0008270">
    <property type="term" value="F:zinc ion binding"/>
    <property type="evidence" value="ECO:0007669"/>
    <property type="project" value="InterPro"/>
</dbReference>
<dbReference type="InterPro" id="IPR007219">
    <property type="entry name" value="XnlR_reg_dom"/>
</dbReference>
<accession>A0A656KLQ0</accession>
<dbReference type="PANTHER" id="PTHR31644">
    <property type="entry name" value="TRANSCRIPTIONAL ACTIVATOR ARO80-RELATED"/>
    <property type="match status" value="1"/>
</dbReference>
<dbReference type="GO" id="GO:0000981">
    <property type="term" value="F:DNA-binding transcription factor activity, RNA polymerase II-specific"/>
    <property type="evidence" value="ECO:0007669"/>
    <property type="project" value="TreeGrafter"/>
</dbReference>
<name>A0A656KLQ0_BLUGR</name>
<evidence type="ECO:0000256" key="1">
    <source>
        <dbReference type="ARBA" id="ARBA00023242"/>
    </source>
</evidence>
<dbReference type="EMBL" id="KE375029">
    <property type="protein sequence ID" value="EPQ65348.1"/>
    <property type="molecule type" value="Genomic_DNA"/>
</dbReference>
<feature type="region of interest" description="Disordered" evidence="2">
    <location>
        <begin position="420"/>
        <end position="441"/>
    </location>
</feature>
<dbReference type="AlphaFoldDB" id="A0A656KLQ0"/>
<reference evidence="5" key="1">
    <citation type="journal article" date="2013" name="Nat. Genet.">
        <title>The wheat powdery mildew genome shows the unique evolution of an obligate biotroph.</title>
        <authorList>
            <person name="Wicker T."/>
            <person name="Oberhaensli S."/>
            <person name="Parlange F."/>
            <person name="Buchmann J.P."/>
            <person name="Shatalina M."/>
            <person name="Roffler S."/>
            <person name="Ben-David R."/>
            <person name="Dolezel J."/>
            <person name="Simkova H."/>
            <person name="Schulze-Lefert P."/>
            <person name="Spanu P.D."/>
            <person name="Bruggmann R."/>
            <person name="Amselem J."/>
            <person name="Quesneville H."/>
            <person name="Ver Loren van Themaat E."/>
            <person name="Paape T."/>
            <person name="Shimizu K.K."/>
            <person name="Keller B."/>
        </authorList>
    </citation>
    <scope>NUCLEOTIDE SEQUENCE [LARGE SCALE GENOMIC DNA]</scope>
    <source>
        <strain evidence="5">96224</strain>
    </source>
</reference>
<evidence type="ECO:0000313" key="4">
    <source>
        <dbReference type="EMBL" id="EPQ65348.1"/>
    </source>
</evidence>
<dbReference type="GO" id="GO:0003677">
    <property type="term" value="F:DNA binding"/>
    <property type="evidence" value="ECO:0007669"/>
    <property type="project" value="InterPro"/>
</dbReference>
<dbReference type="InterPro" id="IPR052780">
    <property type="entry name" value="AAA_Catabolism_Regulators"/>
</dbReference>
<dbReference type="SMART" id="SM00906">
    <property type="entry name" value="Fungal_trans"/>
    <property type="match status" value="1"/>
</dbReference>
<evidence type="ECO:0000259" key="3">
    <source>
        <dbReference type="SMART" id="SM00906"/>
    </source>
</evidence>
<evidence type="ECO:0000313" key="5">
    <source>
        <dbReference type="Proteomes" id="UP000053110"/>
    </source>
</evidence>
<organism evidence="4 5">
    <name type="scientific">Blumeria graminis f. sp. tritici 96224</name>
    <dbReference type="NCBI Taxonomy" id="1268274"/>
    <lineage>
        <taxon>Eukaryota</taxon>
        <taxon>Fungi</taxon>
        <taxon>Dikarya</taxon>
        <taxon>Ascomycota</taxon>
        <taxon>Pezizomycotina</taxon>
        <taxon>Leotiomycetes</taxon>
        <taxon>Erysiphales</taxon>
        <taxon>Erysiphaceae</taxon>
        <taxon>Blumeria</taxon>
    </lineage>
</organism>
<feature type="compositionally biased region" description="Low complexity" evidence="2">
    <location>
        <begin position="420"/>
        <end position="434"/>
    </location>
</feature>
<keyword evidence="1" id="KW-0539">Nucleus</keyword>
<evidence type="ECO:0000256" key="2">
    <source>
        <dbReference type="SAM" id="MobiDB-lite"/>
    </source>
</evidence>
<proteinExistence type="predicted"/>
<feature type="domain" description="Xylanolytic transcriptional activator regulatory" evidence="3">
    <location>
        <begin position="100"/>
        <end position="172"/>
    </location>
</feature>
<gene>
    <name evidence="4" type="ORF">BGT96224_3760B</name>
</gene>
<dbReference type="GO" id="GO:0006351">
    <property type="term" value="P:DNA-templated transcription"/>
    <property type="evidence" value="ECO:0007669"/>
    <property type="project" value="InterPro"/>
</dbReference>
<dbReference type="PANTHER" id="PTHR31644:SF1">
    <property type="entry name" value="ZN(II)2CYS6 TRANSCRIPTION FACTOR (EUROFUNG)"/>
    <property type="match status" value="1"/>
</dbReference>